<sequence length="351" mass="38626">KKKKKKKKKDGEAQKTKSLISSYSLPSITFLNTAKIKSSLNPNPLRTPPTALQTQKFENFFFFFQKKKKKKKKGVETPSLCGVGGGGEKKDEKERKECTHWEVKDVEVTHLAFDKDEHIYFTNGEEIYKIGYATDVVGAYSSTYTRIWSPGSDTIHVTSLWRQADTVYFTVQDWNKEEDIVLYRIRKVGVDVFGRKDSSGSITGIYRARSPTDSNLPSLVTQISRSAGGYSTPTGMGGTMTFPDINGPLSVVPANSATSVSNTSILPNVNVRTGGGANAGTSSPTGGGGGGGAPPTDAQKVRAYALRYKQRVWQLRTLRFEKKFLVGVAASHIEQEPAIMNIAFKKELQAY</sequence>
<evidence type="ECO:0000256" key="1">
    <source>
        <dbReference type="SAM" id="MobiDB-lite"/>
    </source>
</evidence>
<organism evidence="2 3">
    <name type="scientific">Reticulomyxa filosa</name>
    <dbReference type="NCBI Taxonomy" id="46433"/>
    <lineage>
        <taxon>Eukaryota</taxon>
        <taxon>Sar</taxon>
        <taxon>Rhizaria</taxon>
        <taxon>Retaria</taxon>
        <taxon>Foraminifera</taxon>
        <taxon>Monothalamids</taxon>
        <taxon>Reticulomyxidae</taxon>
        <taxon>Reticulomyxa</taxon>
    </lineage>
</organism>
<evidence type="ECO:0000313" key="2">
    <source>
        <dbReference type="EMBL" id="ETO15878.1"/>
    </source>
</evidence>
<name>X6MPI3_RETFI</name>
<protein>
    <submittedName>
        <fullName evidence="2">Uncharacterized protein</fullName>
    </submittedName>
</protein>
<feature type="non-terminal residue" evidence="2">
    <location>
        <position position="1"/>
    </location>
</feature>
<reference evidence="2 3" key="1">
    <citation type="journal article" date="2013" name="Curr. Biol.">
        <title>The Genome of the Foraminiferan Reticulomyxa filosa.</title>
        <authorList>
            <person name="Glockner G."/>
            <person name="Hulsmann N."/>
            <person name="Schleicher M."/>
            <person name="Noegel A.A."/>
            <person name="Eichinger L."/>
            <person name="Gallinger C."/>
            <person name="Pawlowski J."/>
            <person name="Sierra R."/>
            <person name="Euteneuer U."/>
            <person name="Pillet L."/>
            <person name="Moustafa A."/>
            <person name="Platzer M."/>
            <person name="Groth M."/>
            <person name="Szafranski K."/>
            <person name="Schliwa M."/>
        </authorList>
    </citation>
    <scope>NUCLEOTIDE SEQUENCE [LARGE SCALE GENOMIC DNA]</scope>
</reference>
<accession>X6MPI3</accession>
<dbReference type="AlphaFoldDB" id="X6MPI3"/>
<feature type="region of interest" description="Disordered" evidence="1">
    <location>
        <begin position="271"/>
        <end position="296"/>
    </location>
</feature>
<keyword evidence="3" id="KW-1185">Reference proteome</keyword>
<evidence type="ECO:0000313" key="3">
    <source>
        <dbReference type="Proteomes" id="UP000023152"/>
    </source>
</evidence>
<gene>
    <name evidence="2" type="ORF">RFI_21488</name>
</gene>
<dbReference type="EMBL" id="ASPP01018729">
    <property type="protein sequence ID" value="ETO15878.1"/>
    <property type="molecule type" value="Genomic_DNA"/>
</dbReference>
<comment type="caution">
    <text evidence="2">The sequence shown here is derived from an EMBL/GenBank/DDBJ whole genome shotgun (WGS) entry which is preliminary data.</text>
</comment>
<dbReference type="Proteomes" id="UP000023152">
    <property type="component" value="Unassembled WGS sequence"/>
</dbReference>
<proteinExistence type="predicted"/>